<feature type="compositionally biased region" description="Basic residues" evidence="1">
    <location>
        <begin position="888"/>
        <end position="902"/>
    </location>
</feature>
<organism evidence="3 4">
    <name type="scientific">Phialocephala subalpina</name>
    <dbReference type="NCBI Taxonomy" id="576137"/>
    <lineage>
        <taxon>Eukaryota</taxon>
        <taxon>Fungi</taxon>
        <taxon>Dikarya</taxon>
        <taxon>Ascomycota</taxon>
        <taxon>Pezizomycotina</taxon>
        <taxon>Leotiomycetes</taxon>
        <taxon>Helotiales</taxon>
        <taxon>Mollisiaceae</taxon>
        <taxon>Phialocephala</taxon>
        <taxon>Phialocephala fortinii species complex</taxon>
    </lineage>
</organism>
<evidence type="ECO:0000256" key="1">
    <source>
        <dbReference type="SAM" id="MobiDB-lite"/>
    </source>
</evidence>
<dbReference type="AlphaFoldDB" id="A0A1L7WZ80"/>
<keyword evidence="4" id="KW-1185">Reference proteome</keyword>
<dbReference type="Proteomes" id="UP000184330">
    <property type="component" value="Unassembled WGS sequence"/>
</dbReference>
<feature type="region of interest" description="Disordered" evidence="1">
    <location>
        <begin position="135"/>
        <end position="154"/>
    </location>
</feature>
<dbReference type="PANTHER" id="PTHR38795">
    <property type="entry name" value="DUF6604 DOMAIN-CONTAINING PROTEIN"/>
    <property type="match status" value="1"/>
</dbReference>
<evidence type="ECO:0000313" key="4">
    <source>
        <dbReference type="Proteomes" id="UP000184330"/>
    </source>
</evidence>
<dbReference type="InterPro" id="IPR046539">
    <property type="entry name" value="DUF6604"/>
</dbReference>
<dbReference type="Pfam" id="PF20253">
    <property type="entry name" value="DUF6604"/>
    <property type="match status" value="1"/>
</dbReference>
<feature type="compositionally biased region" description="Acidic residues" evidence="1">
    <location>
        <begin position="912"/>
        <end position="928"/>
    </location>
</feature>
<evidence type="ECO:0000313" key="3">
    <source>
        <dbReference type="EMBL" id="CZR58077.1"/>
    </source>
</evidence>
<dbReference type="PANTHER" id="PTHR38795:SF1">
    <property type="entry name" value="DUF6604 DOMAIN-CONTAINING PROTEIN"/>
    <property type="match status" value="1"/>
</dbReference>
<accession>A0A1L7WZ80</accession>
<name>A0A1L7WZ80_9HELO</name>
<reference evidence="3 4" key="1">
    <citation type="submission" date="2016-03" db="EMBL/GenBank/DDBJ databases">
        <authorList>
            <person name="Ploux O."/>
        </authorList>
    </citation>
    <scope>NUCLEOTIDE SEQUENCE [LARGE SCALE GENOMIC DNA]</scope>
    <source>
        <strain evidence="3 4">UAMH 11012</strain>
    </source>
</reference>
<dbReference type="EMBL" id="FJOG01000011">
    <property type="protein sequence ID" value="CZR58077.1"/>
    <property type="molecule type" value="Genomic_DNA"/>
</dbReference>
<protein>
    <recommendedName>
        <fullName evidence="2">DUF6604 domain-containing protein</fullName>
    </recommendedName>
</protein>
<gene>
    <name evidence="3" type="ORF">PAC_07967</name>
</gene>
<feature type="region of interest" description="Disordered" evidence="1">
    <location>
        <begin position="879"/>
        <end position="928"/>
    </location>
</feature>
<dbReference type="STRING" id="576137.A0A1L7WZ80"/>
<proteinExistence type="predicted"/>
<feature type="domain" description="DUF6604" evidence="2">
    <location>
        <begin position="13"/>
        <end position="263"/>
    </location>
</feature>
<sequence>MVTTPSFLFDTYKRYKDQTQTFITWLGETARQCGQSIQPEGMAKGKSKKKAQAPLVTKLALSDIVTLAKAISQSGSAVEIPSNILQSLKFVIAQRKKCAAWFSQQHGDETLHKANEGHSFVIDIFEKAFGILSPSTNQTQPPANKRATVEGNEDDEDSEIEFINSFAGLEVEDFSDTEVNSWAQPVTVPKKKKASSKNIYEMENSEEDLLFNLFCFFSDLNEIRTYLKGLWSDYHQGKLDLITVSIATDTAFDIIDRAEEEFVHCIPPDSQNRGSYVNSAGRLWNCMGGHSAKEDAEYTEEFYPLTDWLCLHTYRTLYQYLALLATKDLFVPAMEFGTVDHSTPRAKLSPRQKADQDSTIISEFMFFIELVSAALATTKSPFHDKLCKGLAEAMLNFRRGDRTPRIWLTFALQIYLDIHYILKSEVKRGLDDLRRISMRFVDIMAEYSRFVQNIRPSEKWDADNDMVFNDITYFIQYWVYDDFVGAHRARIIKNHGTNRQKVEEAKKKPPPFQYLSNHPLMCGLMAASITLNLQKHSIACCEAWGTLMSVAHLYNGSIQLGYNKTSWPDVEALVQIHGEGNMFIGGLPKTAPECYRRFGLVNGVSPRNHAPDKRRQPGKKSGEAIFSNKTRGIINNSTVSAIFLHRYAPAKGEDPHLELTLPEVERILNQSAARQDSSPAISNTITKSTSSLLLDQNSPRESAIETRLAKRFEKSHKLTPIELLTSLVSTLQSEHAAMHFPYLPMHIRCMRLLRAVLTSLGNEPKEMYPQYIRFWDARDQDLRHVTGWIFMTSSAMDHLTTEQRNDKEKFEKYMGWVIKASKLVEKFAKEKGGKEMEKVRKWKEEDLGSFSRRIVTLKDIGLALWGEAGPYGTGKWEEEVKEEEVVKVKKRKPRKKKKKKNASGHEAPNDEGGGECEDGFEELPELVG</sequence>
<dbReference type="OrthoDB" id="5238236at2759"/>
<evidence type="ECO:0000259" key="2">
    <source>
        <dbReference type="Pfam" id="PF20253"/>
    </source>
</evidence>